<reference evidence="2 3" key="1">
    <citation type="journal article" date="2015" name="Int. J. Syst. Evol. Microbiol.">
        <title>Carboxylicivirga linearis sp. nov., isolated from a sea cucumber culture pond.</title>
        <authorList>
            <person name="Wang F.Q."/>
            <person name="Zhou Y.X."/>
            <person name="Lin X.Z."/>
            <person name="Chen G.J."/>
            <person name="Du Z.J."/>
        </authorList>
    </citation>
    <scope>NUCLEOTIDE SEQUENCE [LARGE SCALE GENOMIC DNA]</scope>
    <source>
        <strain evidence="2 3">FB218</strain>
    </source>
</reference>
<dbReference type="SMART" id="SM00089">
    <property type="entry name" value="PKD"/>
    <property type="match status" value="1"/>
</dbReference>
<dbReference type="Pfam" id="PF18962">
    <property type="entry name" value="Por_Secre_tail"/>
    <property type="match status" value="1"/>
</dbReference>
<dbReference type="Gene3D" id="3.20.20.80">
    <property type="entry name" value="Glycosidases"/>
    <property type="match status" value="1"/>
</dbReference>
<accession>A0ABS5JXR3</accession>
<dbReference type="InterPro" id="IPR000601">
    <property type="entry name" value="PKD_dom"/>
</dbReference>
<feature type="domain" description="PKD" evidence="1">
    <location>
        <begin position="831"/>
        <end position="913"/>
    </location>
</feature>
<dbReference type="Proteomes" id="UP000708576">
    <property type="component" value="Unassembled WGS sequence"/>
</dbReference>
<dbReference type="PROSITE" id="PS50093">
    <property type="entry name" value="PKD"/>
    <property type="match status" value="1"/>
</dbReference>
<dbReference type="Pfam" id="PF11790">
    <property type="entry name" value="Glyco_hydro_cc"/>
    <property type="match status" value="1"/>
</dbReference>
<dbReference type="InterPro" id="IPR024655">
    <property type="entry name" value="Asl1_glyco_hydro_catalytic"/>
</dbReference>
<dbReference type="PANTHER" id="PTHR34154">
    <property type="entry name" value="ALKALI-SENSITIVE LINKAGE PROTEIN 1"/>
    <property type="match status" value="1"/>
</dbReference>
<protein>
    <submittedName>
        <fullName evidence="2">PKD domain-containing protein</fullName>
    </submittedName>
</protein>
<sequence length="1111" mass="120840">MKLKSNLRWKIPMWELNLKLLASFLFLIVCFAQPETIAQNDVTDLYLTNAGFNINCNYLVGGTETVATADPANTHSIDGWSLTSASAWSAAATFEFGWSGDFNGVTIPSSGYDGANGTGQGAIGLTAGWGGDLVYNQEVILPPGLYEIQFATAFMGANGIAANLNGWIGNDGNNSFSGLHTIAVLGAWQIDTVPIRIVSQTTGIIQVGMRPYQSGSTSNARVLVDFIKLISLPVDKTELQFLVDSANVMLLNPEPVPEGSIVYEDLQTAMDDAHLVLDNGASSVEAILTNEDILMYAIANVHSDIFEATLTTYNNYTATYSSLVDENIKLTGSGQLTLTSATSPMINSAIDLASPDAWVYFENMRPAQVISNYLNRIKANGEDAVVGTNIRIINYLKGAMVIAHSSTYAALTVFDGSNQSGSSMDLYINQYYKSVELGAMVDNIESFVLKRGYMATFASNEDGTGSSRVFIADDSDVVIDLMPTGLSNTVSMVVVRQWRWTMKKGWRGSSYDADRFNCGSYYDYNNTSYGTPDLEFVPMRHNPNWNAYSNFLDKFGSTHALYYNEPDNSVDDGYSTVADAIANYPNMLASGLRVGSPATTDGGLWWLYDFMDQCDALGYRVDFVAWHFYRANYTAQQLYDQLLAIHERTGRPIWITEFNNGCNWTYDGNEPSEEENAVVIQEFITMLENAPFVERYFVWDGCNESLRMTNYDGTLKPAGIVYRDQESSMAYTEDYYNDCEPAIIDPWVQINGGSWNATTDVVVNAGDEIRFGPQPFEGTWSWTGCGTSGTSREQVIYPTSSCSATATNTSSCGAQSSVTYNITVNSSNVSPTADFSFSINDLTVDFDASASFDSDGSIINYQWVFGDGNTGVGQITSYTYSNSGDYTVTLTVTDDDGATGEVQNLVSISGGIANTMYVESITLGLISQGKGKYTGTATVGIVDNNGNAVTNATVSGTFNGSLNETLSGVTGSDGSVIMETSYSKKGSNIDFGFCVDDVTHSNLVYNSVLNNVTCSGVLKSSINDNSIDEEIISGIIVYPNPVKSELNIKISDDLFNNPEIIIKNVLGQVVYRKSDNNSQLIQINLDELADGVYFVIISNGISVVNKTIIKE</sequence>
<keyword evidence="3" id="KW-1185">Reference proteome</keyword>
<dbReference type="RefSeq" id="WP_212216933.1">
    <property type="nucleotide sequence ID" value="NZ_JAGUCO010000014.1"/>
</dbReference>
<dbReference type="InterPro" id="IPR035986">
    <property type="entry name" value="PKD_dom_sf"/>
</dbReference>
<dbReference type="Gene3D" id="2.60.40.10">
    <property type="entry name" value="Immunoglobulins"/>
    <property type="match status" value="1"/>
</dbReference>
<name>A0ABS5JXR3_9BACT</name>
<dbReference type="InterPro" id="IPR017853">
    <property type="entry name" value="GH"/>
</dbReference>
<dbReference type="EMBL" id="JAGUCO010000014">
    <property type="protein sequence ID" value="MBS2099689.1"/>
    <property type="molecule type" value="Genomic_DNA"/>
</dbReference>
<dbReference type="NCBIfam" id="TIGR04183">
    <property type="entry name" value="Por_Secre_tail"/>
    <property type="match status" value="1"/>
</dbReference>
<evidence type="ECO:0000259" key="1">
    <source>
        <dbReference type="PROSITE" id="PS50093"/>
    </source>
</evidence>
<dbReference type="InterPro" id="IPR026444">
    <property type="entry name" value="Secre_tail"/>
</dbReference>
<evidence type="ECO:0000313" key="2">
    <source>
        <dbReference type="EMBL" id="MBS2099689.1"/>
    </source>
</evidence>
<organism evidence="2 3">
    <name type="scientific">Carboxylicivirga linearis</name>
    <dbReference type="NCBI Taxonomy" id="1628157"/>
    <lineage>
        <taxon>Bacteria</taxon>
        <taxon>Pseudomonadati</taxon>
        <taxon>Bacteroidota</taxon>
        <taxon>Bacteroidia</taxon>
        <taxon>Marinilabiliales</taxon>
        <taxon>Marinilabiliaceae</taxon>
        <taxon>Carboxylicivirga</taxon>
    </lineage>
</organism>
<gene>
    <name evidence="2" type="ORF">KEM10_15455</name>
</gene>
<evidence type="ECO:0000313" key="3">
    <source>
        <dbReference type="Proteomes" id="UP000708576"/>
    </source>
</evidence>
<dbReference type="SUPFAM" id="SSF49299">
    <property type="entry name" value="PKD domain"/>
    <property type="match status" value="1"/>
</dbReference>
<dbReference type="InterPro" id="IPR053183">
    <property type="entry name" value="ASL1"/>
</dbReference>
<dbReference type="InterPro" id="IPR013783">
    <property type="entry name" value="Ig-like_fold"/>
</dbReference>
<dbReference type="PANTHER" id="PTHR34154:SF3">
    <property type="entry name" value="ALKALI-SENSITIVE LINKAGE PROTEIN 1"/>
    <property type="match status" value="1"/>
</dbReference>
<dbReference type="InterPro" id="IPR022409">
    <property type="entry name" value="PKD/Chitinase_dom"/>
</dbReference>
<dbReference type="CDD" id="cd00146">
    <property type="entry name" value="PKD"/>
    <property type="match status" value="1"/>
</dbReference>
<dbReference type="Gene3D" id="2.60.20.10">
    <property type="entry name" value="Crystallins"/>
    <property type="match status" value="1"/>
</dbReference>
<dbReference type="Pfam" id="PF18911">
    <property type="entry name" value="PKD_4"/>
    <property type="match status" value="1"/>
</dbReference>
<dbReference type="SUPFAM" id="SSF51445">
    <property type="entry name" value="(Trans)glycosidases"/>
    <property type="match status" value="1"/>
</dbReference>
<proteinExistence type="predicted"/>
<comment type="caution">
    <text evidence="2">The sequence shown here is derived from an EMBL/GenBank/DDBJ whole genome shotgun (WGS) entry which is preliminary data.</text>
</comment>